<comment type="similarity">
    <text evidence="11 12">Belongs to the TonB-dependent receptor family.</text>
</comment>
<keyword evidence="16" id="KW-0675">Receptor</keyword>
<proteinExistence type="inferred from homology"/>
<evidence type="ECO:0000256" key="7">
    <source>
        <dbReference type="ARBA" id="ARBA00023065"/>
    </source>
</evidence>
<dbReference type="PANTHER" id="PTHR32552:SF81">
    <property type="entry name" value="TONB-DEPENDENT OUTER MEMBRANE RECEPTOR"/>
    <property type="match status" value="1"/>
</dbReference>
<accession>A0A7W6BLJ1</accession>
<evidence type="ECO:0000256" key="1">
    <source>
        <dbReference type="ARBA" id="ARBA00004571"/>
    </source>
</evidence>
<comment type="subcellular location">
    <subcellularLocation>
        <location evidence="1 11">Cell outer membrane</location>
        <topology evidence="1 11">Multi-pass membrane protein</topology>
    </subcellularLocation>
</comment>
<dbReference type="PROSITE" id="PS52016">
    <property type="entry name" value="TONB_DEPENDENT_REC_3"/>
    <property type="match status" value="1"/>
</dbReference>
<dbReference type="Gene3D" id="2.40.170.20">
    <property type="entry name" value="TonB-dependent receptor, beta-barrel domain"/>
    <property type="match status" value="1"/>
</dbReference>
<evidence type="ECO:0000256" key="2">
    <source>
        <dbReference type="ARBA" id="ARBA00022448"/>
    </source>
</evidence>
<keyword evidence="3 11" id="KW-1134">Transmembrane beta strand</keyword>
<evidence type="ECO:0000256" key="4">
    <source>
        <dbReference type="ARBA" id="ARBA00022496"/>
    </source>
</evidence>
<feature type="domain" description="TonB-dependent receptor-like beta-barrel" evidence="14">
    <location>
        <begin position="259"/>
        <end position="751"/>
    </location>
</feature>
<evidence type="ECO:0000256" key="3">
    <source>
        <dbReference type="ARBA" id="ARBA00022452"/>
    </source>
</evidence>
<dbReference type="InterPro" id="IPR012910">
    <property type="entry name" value="Plug_dom"/>
</dbReference>
<evidence type="ECO:0000256" key="10">
    <source>
        <dbReference type="ARBA" id="ARBA00023237"/>
    </source>
</evidence>
<evidence type="ECO:0000256" key="8">
    <source>
        <dbReference type="ARBA" id="ARBA00023077"/>
    </source>
</evidence>
<dbReference type="Proteomes" id="UP000571950">
    <property type="component" value="Unassembled WGS sequence"/>
</dbReference>
<name>A0A7W6BLJ1_9SPHN</name>
<keyword evidence="10 11" id="KW-0998">Cell outer membrane</keyword>
<keyword evidence="13" id="KW-0732">Signal</keyword>
<evidence type="ECO:0000256" key="12">
    <source>
        <dbReference type="RuleBase" id="RU003357"/>
    </source>
</evidence>
<dbReference type="Pfam" id="PF00593">
    <property type="entry name" value="TonB_dep_Rec_b-barrel"/>
    <property type="match status" value="1"/>
</dbReference>
<evidence type="ECO:0000256" key="9">
    <source>
        <dbReference type="ARBA" id="ARBA00023136"/>
    </source>
</evidence>
<comment type="caution">
    <text evidence="16">The sequence shown here is derived from an EMBL/GenBank/DDBJ whole genome shotgun (WGS) entry which is preliminary data.</text>
</comment>
<evidence type="ECO:0000256" key="6">
    <source>
        <dbReference type="ARBA" id="ARBA00023004"/>
    </source>
</evidence>
<dbReference type="InterPro" id="IPR036942">
    <property type="entry name" value="Beta-barrel_TonB_sf"/>
</dbReference>
<evidence type="ECO:0000256" key="11">
    <source>
        <dbReference type="PROSITE-ProRule" id="PRU01360"/>
    </source>
</evidence>
<dbReference type="InterPro" id="IPR039426">
    <property type="entry name" value="TonB-dep_rcpt-like"/>
</dbReference>
<protein>
    <submittedName>
        <fullName evidence="16">Iron complex outermembrane receptor protein</fullName>
    </submittedName>
</protein>
<evidence type="ECO:0000259" key="14">
    <source>
        <dbReference type="Pfam" id="PF00593"/>
    </source>
</evidence>
<evidence type="ECO:0000259" key="15">
    <source>
        <dbReference type="Pfam" id="PF07715"/>
    </source>
</evidence>
<evidence type="ECO:0000256" key="13">
    <source>
        <dbReference type="SAM" id="SignalP"/>
    </source>
</evidence>
<keyword evidence="9 11" id="KW-0472">Membrane</keyword>
<dbReference type="InterPro" id="IPR000531">
    <property type="entry name" value="Beta-barrel_TonB"/>
</dbReference>
<feature type="domain" description="TonB-dependent receptor plug" evidence="15">
    <location>
        <begin position="50"/>
        <end position="155"/>
    </location>
</feature>
<dbReference type="SUPFAM" id="SSF56935">
    <property type="entry name" value="Porins"/>
    <property type="match status" value="1"/>
</dbReference>
<keyword evidence="2 11" id="KW-0813">Transport</keyword>
<dbReference type="GO" id="GO:0009279">
    <property type="term" value="C:cell outer membrane"/>
    <property type="evidence" value="ECO:0007669"/>
    <property type="project" value="UniProtKB-SubCell"/>
</dbReference>
<gene>
    <name evidence="16" type="ORF">GGR43_001690</name>
</gene>
<reference evidence="16 17" key="1">
    <citation type="submission" date="2020-08" db="EMBL/GenBank/DDBJ databases">
        <title>Genomic Encyclopedia of Type Strains, Phase IV (KMG-IV): sequencing the most valuable type-strain genomes for metagenomic binning, comparative biology and taxonomic classification.</title>
        <authorList>
            <person name="Goeker M."/>
        </authorList>
    </citation>
    <scope>NUCLEOTIDE SEQUENCE [LARGE SCALE GENOMIC DNA]</scope>
    <source>
        <strain evidence="16 17">DSM 26189</strain>
    </source>
</reference>
<keyword evidence="4" id="KW-0410">Iron transport</keyword>
<dbReference type="PANTHER" id="PTHR32552">
    <property type="entry name" value="FERRICHROME IRON RECEPTOR-RELATED"/>
    <property type="match status" value="1"/>
</dbReference>
<feature type="chain" id="PRO_5031348851" evidence="13">
    <location>
        <begin position="22"/>
        <end position="787"/>
    </location>
</feature>
<keyword evidence="17" id="KW-1185">Reference proteome</keyword>
<keyword evidence="6" id="KW-0408">Iron</keyword>
<keyword evidence="5 11" id="KW-0812">Transmembrane</keyword>
<dbReference type="RefSeq" id="WP_188071535.1">
    <property type="nucleotide sequence ID" value="NZ_BSPS01000004.1"/>
</dbReference>
<dbReference type="GO" id="GO:0006826">
    <property type="term" value="P:iron ion transport"/>
    <property type="evidence" value="ECO:0007669"/>
    <property type="project" value="UniProtKB-KW"/>
</dbReference>
<dbReference type="EMBL" id="JACIDT010000005">
    <property type="protein sequence ID" value="MBB3925975.1"/>
    <property type="molecule type" value="Genomic_DNA"/>
</dbReference>
<keyword evidence="7" id="KW-0406">Ion transport</keyword>
<organism evidence="16 17">
    <name type="scientific">Sphingobium jiangsuense</name>
    <dbReference type="NCBI Taxonomy" id="870476"/>
    <lineage>
        <taxon>Bacteria</taxon>
        <taxon>Pseudomonadati</taxon>
        <taxon>Pseudomonadota</taxon>
        <taxon>Alphaproteobacteria</taxon>
        <taxon>Sphingomonadales</taxon>
        <taxon>Sphingomonadaceae</taxon>
        <taxon>Sphingobium</taxon>
    </lineage>
</organism>
<keyword evidence="8 12" id="KW-0798">TonB box</keyword>
<evidence type="ECO:0000313" key="17">
    <source>
        <dbReference type="Proteomes" id="UP000571950"/>
    </source>
</evidence>
<evidence type="ECO:0000313" key="16">
    <source>
        <dbReference type="EMBL" id="MBB3925975.1"/>
    </source>
</evidence>
<dbReference type="AlphaFoldDB" id="A0A7W6BLJ1"/>
<dbReference type="Pfam" id="PF07715">
    <property type="entry name" value="Plug"/>
    <property type="match status" value="1"/>
</dbReference>
<sequence length="787" mass="85176">MRKILLGTAAIIMTIPQVASAQGQAADDSASSGGLEAIVVTAQRVQENLQRAAVAVDVVSGGDLVDAGITDAGRLGDLVPAVTVEKLGTGNVIFMRGVGNFTVVSVSDPAIAFNYDGVYIGRPTSTQGSFFDLQRVEVLKGPQGTLYGRNATGGAINVIPQRPKLGEFSGYATASYGNYDEIIAEGAVNVPMGDNGALRVSGNVIDRDGYYRDGTNDEKSWALRVQMMAELTPELTVRVAADYTDQGGVGTGSGYVGRYQYTGPGGYVFIPFTGSQADGIYSDASQAFRRVALAGPAGSPVGPLEYYPYRNNQHFGFNAEIEYDAGFGTFTLIPAYRNSQLDFVSANPAFLFRQNETDEQYSLEARLTGNRIGIFDYTIGGFYYNEKIDSRQGIYISALASQLHDKLETTSFAPFARLTAHLSDRLRVVGGVRYTHDKKTFSETGAAGTIVCQSTPPVCPNAPLFPFDSDLNNLPFPFPAAGQIPPVMPVGGGAIGIRTERVQNNRLVNKRVTWRGAVEFDMAPQSLLYASVETGFRSGGFSGAAGFPTYDPEYITAYTLGSKNRFFDNRVQINLEAFYWEYKDQQVNFVGLDAAGNTANMTKNIGRSKIKGVEAESQFLVTPTTLLSANVQYLDAKATSFVYQSPATGLPPLTGCAVSPNPDPLLLDVDCSGFQAYNSPKWTINLAAQQTIPLGDHKLVIAGDTQYKTSRYIAFAYLDTQRAPSMWRSNAQISFMPENERWSITAFVRNIENERQPFFATNAPVTNFLVTSTSAPRTYGARASVKF</sequence>
<evidence type="ECO:0000256" key="5">
    <source>
        <dbReference type="ARBA" id="ARBA00022692"/>
    </source>
</evidence>
<feature type="signal peptide" evidence="13">
    <location>
        <begin position="1"/>
        <end position="21"/>
    </location>
</feature>